<evidence type="ECO:0000256" key="5">
    <source>
        <dbReference type="ARBA" id="ARBA00022833"/>
    </source>
</evidence>
<dbReference type="SMART" id="SM00493">
    <property type="entry name" value="TOPRIM"/>
    <property type="match status" value="1"/>
</dbReference>
<dbReference type="PROSITE" id="PS52039">
    <property type="entry name" value="TOPO_IA_2"/>
    <property type="match status" value="1"/>
</dbReference>
<feature type="site" description="Interaction with DNA" evidence="10">
    <location>
        <position position="302"/>
    </location>
</feature>
<feature type="domain" description="Toprim" evidence="12">
    <location>
        <begin position="1"/>
        <end position="112"/>
    </location>
</feature>
<dbReference type="InterPro" id="IPR025589">
    <property type="entry name" value="Toprim_C_rpt"/>
</dbReference>
<evidence type="ECO:0000256" key="10">
    <source>
        <dbReference type="HAMAP-Rule" id="MF_00952"/>
    </source>
</evidence>
<dbReference type="Gene3D" id="2.70.20.10">
    <property type="entry name" value="Topoisomerase I, domain 3"/>
    <property type="match status" value="1"/>
</dbReference>
<evidence type="ECO:0000259" key="12">
    <source>
        <dbReference type="PROSITE" id="PS50880"/>
    </source>
</evidence>
<feature type="site" description="Interaction with DNA" evidence="10">
    <location>
        <position position="138"/>
    </location>
</feature>
<accession>A0A368DNS8</accession>
<dbReference type="InterPro" id="IPR023405">
    <property type="entry name" value="Topo_IA_core_domain"/>
</dbReference>
<evidence type="ECO:0000256" key="6">
    <source>
        <dbReference type="ARBA" id="ARBA00022842"/>
    </source>
</evidence>
<keyword evidence="7 10" id="KW-0799">Topoisomerase</keyword>
<evidence type="ECO:0000259" key="13">
    <source>
        <dbReference type="PROSITE" id="PS52039"/>
    </source>
</evidence>
<dbReference type="Proteomes" id="UP000253570">
    <property type="component" value="Unassembled WGS sequence"/>
</dbReference>
<dbReference type="InterPro" id="IPR006171">
    <property type="entry name" value="TOPRIM_dom"/>
</dbReference>
<dbReference type="PANTHER" id="PTHR42785:SF1">
    <property type="entry name" value="DNA TOPOISOMERASE"/>
    <property type="match status" value="1"/>
</dbReference>
<dbReference type="SUPFAM" id="SSF56712">
    <property type="entry name" value="Prokaryotic type I DNA topoisomerase"/>
    <property type="match status" value="1"/>
</dbReference>
<evidence type="ECO:0000256" key="1">
    <source>
        <dbReference type="ARBA" id="ARBA00000213"/>
    </source>
</evidence>
<organism evidence="14 15">
    <name type="scientific">PS1 clade bacterium</name>
    <dbReference type="NCBI Taxonomy" id="2175152"/>
    <lineage>
        <taxon>Bacteria</taxon>
        <taxon>Pseudomonadati</taxon>
        <taxon>Pseudomonadota</taxon>
        <taxon>Alphaproteobacteria</taxon>
        <taxon>PS1 clade</taxon>
    </lineage>
</organism>
<dbReference type="Gene3D" id="3.40.50.140">
    <property type="match status" value="1"/>
</dbReference>
<dbReference type="AlphaFoldDB" id="A0A368DNS8"/>
<dbReference type="CDD" id="cd03363">
    <property type="entry name" value="TOPRIM_TopoIA_TopoI"/>
    <property type="match status" value="1"/>
</dbReference>
<dbReference type="Gene3D" id="3.30.65.10">
    <property type="entry name" value="Bacterial Topoisomerase I, domain 1"/>
    <property type="match status" value="1"/>
</dbReference>
<comment type="function">
    <text evidence="10">Releases the supercoiling and torsional tension of DNA, which is introduced during the DNA replication and transcription, by transiently cleaving and rejoining one strand of the DNA duplex. Introduces a single-strand break via transesterification at a target site in duplex DNA. The scissile phosphodiester is attacked by the catalytic tyrosine of the enzyme, resulting in the formation of a DNA-(5'-phosphotyrosyl)-enzyme intermediate and the expulsion of a 3'-OH DNA strand. The free DNA strand then undergoes passage around the unbroken strand, thus removing DNA supercoils. Finally, in the religation step, the DNA 3'-OH attacks the covalent intermediate to expel the active-site tyrosine and restore the DNA phosphodiester backbone.</text>
</comment>
<sequence>MILLIVESPAKAKTINKYLGTGYKVLASMGHVRDLPAKSGSIKPDNDFEMVWKTNSSRSKTIQDIKKEIQNSDKVILATDPDREGEAISWHLEELFKNKNDKKFERVVFNAVTKDTVLKAIKNPRTIDKDLVEAYKARLSLDYLIGFTISPVLWKKLPGAKSAGRVQSVALKIICQREFEVENFKSQKYWTINSIFKSKKGSEFSANLISIDNKKLNKFDIKSEEEALKIIKDLNNCEYVVKEISKTTVQKKPQPPFTTSTMQQEASKRLRFDPTRTMQVAQRLYEGIDNPSIEGGLITYMRTDGVQIEDSTIDQIRDSIKTLYGEKQLPKSKNIYKTKSKNAQESHEAIRPTSFKNTPEKIKSYLSEEQFKLYDLIWKRTIASQMNNAEFVRTSIDIRVKNSNNIENLFRATTQYRSFSGYLSVFDDTINEKEDNPVSSDDENKNENNILVTKDEELLCKKLEDTSHQTEPPPRFNAASLIKTLEELGIGRPSTYASILSKLSERNYTSLDQRRISPTSNGRLVTAFLENYYPDYVKYDFTADLEEKLDQISNGDYTRLSLLNNFWTNLDESTKDIKEISRKEVVEKLNETLAPYIFDQELDEPRKCPECGNGTLTLLSFKEGSFIGCSNYPTCKFQRDLSGKNTKSNSKQIITKDPKSGMDITLQVGRYGPYLELDDTDPDKKPKRVSVPKNIDLDNISEELAINLISLPRLVGIHPNTNDEIIGALGRYGPYIKHQNTYANLKEMDELYTIGLNRAITLIDEKDKKNPKANNQSIGKHPKSNDEIIAAQGKYGPYIKYQKKNYSIPKDISIDDIDIDKALEIISLKNKKK</sequence>
<dbReference type="PANTHER" id="PTHR42785">
    <property type="entry name" value="DNA TOPOISOMERASE, TYPE IA, CORE"/>
    <property type="match status" value="1"/>
</dbReference>
<dbReference type="GO" id="GO:0003677">
    <property type="term" value="F:DNA binding"/>
    <property type="evidence" value="ECO:0007669"/>
    <property type="project" value="UniProtKB-KW"/>
</dbReference>
<evidence type="ECO:0000256" key="7">
    <source>
        <dbReference type="ARBA" id="ARBA00023029"/>
    </source>
</evidence>
<dbReference type="InterPro" id="IPR000380">
    <property type="entry name" value="Topo_IA"/>
</dbReference>
<dbReference type="GO" id="GO:0003917">
    <property type="term" value="F:DNA topoisomerase type I (single strand cut, ATP-independent) activity"/>
    <property type="evidence" value="ECO:0007669"/>
    <property type="project" value="UniProtKB-UniRule"/>
</dbReference>
<evidence type="ECO:0000313" key="15">
    <source>
        <dbReference type="Proteomes" id="UP000253570"/>
    </source>
</evidence>
<keyword evidence="6" id="KW-0460">Magnesium</keyword>
<keyword evidence="4" id="KW-0863">Zinc-finger</keyword>
<feature type="site" description="Interaction with DNA" evidence="10">
    <location>
        <position position="31"/>
    </location>
</feature>
<evidence type="ECO:0000313" key="14">
    <source>
        <dbReference type="EMBL" id="RCL73482.1"/>
    </source>
</evidence>
<dbReference type="InterPro" id="IPR013826">
    <property type="entry name" value="Topo_IA_cen_sub3"/>
</dbReference>
<dbReference type="InterPro" id="IPR013825">
    <property type="entry name" value="Topo_IA_cen_sub2"/>
</dbReference>
<dbReference type="Gene3D" id="1.10.290.10">
    <property type="entry name" value="Topoisomerase I, domain 4"/>
    <property type="match status" value="1"/>
</dbReference>
<evidence type="ECO:0000256" key="4">
    <source>
        <dbReference type="ARBA" id="ARBA00022771"/>
    </source>
</evidence>
<dbReference type="Pfam" id="PF13368">
    <property type="entry name" value="Toprim_C_rpt"/>
    <property type="match status" value="3"/>
</dbReference>
<evidence type="ECO:0000256" key="3">
    <source>
        <dbReference type="ARBA" id="ARBA00022723"/>
    </source>
</evidence>
<dbReference type="InterPro" id="IPR013498">
    <property type="entry name" value="Topo_IA_Znf"/>
</dbReference>
<dbReference type="SMART" id="SM00436">
    <property type="entry name" value="TOP1Bc"/>
    <property type="match status" value="1"/>
</dbReference>
<dbReference type="InterPro" id="IPR034149">
    <property type="entry name" value="TOPRIM_TopoI"/>
</dbReference>
<feature type="active site" description="O-(5'-phospho-DNA)-tyrosine intermediate" evidence="10">
    <location>
        <position position="300"/>
    </location>
</feature>
<name>A0A368DNS8_9PROT</name>
<feature type="site" description="Interaction with DNA" evidence="10">
    <location>
        <position position="154"/>
    </location>
</feature>
<dbReference type="EC" id="5.6.2.1" evidence="10"/>
<dbReference type="InterPro" id="IPR003602">
    <property type="entry name" value="Topo_IA_DNA-bd_dom"/>
</dbReference>
<keyword evidence="8 10" id="KW-0238">DNA-binding</keyword>
<comment type="catalytic activity">
    <reaction evidence="1 10">
        <text>ATP-independent breakage of single-stranded DNA, followed by passage and rejoining.</text>
        <dbReference type="EC" id="5.6.2.1"/>
    </reaction>
</comment>
<evidence type="ECO:0000256" key="11">
    <source>
        <dbReference type="SAM" id="MobiDB-lite"/>
    </source>
</evidence>
<dbReference type="GO" id="GO:0008270">
    <property type="term" value="F:zinc ion binding"/>
    <property type="evidence" value="ECO:0007669"/>
    <property type="project" value="UniProtKB-KW"/>
</dbReference>
<dbReference type="InterPro" id="IPR023406">
    <property type="entry name" value="Topo_IA_AS"/>
</dbReference>
<reference evidence="14 15" key="1">
    <citation type="journal article" date="2018" name="Microbiome">
        <title>Fine metagenomic profile of the Mediterranean stratified and mixed water columns revealed by assembly and recruitment.</title>
        <authorList>
            <person name="Haro-Moreno J.M."/>
            <person name="Lopez-Perez M."/>
            <person name="De La Torre J.R."/>
            <person name="Picazo A."/>
            <person name="Camacho A."/>
            <person name="Rodriguez-Valera F."/>
        </authorList>
    </citation>
    <scope>NUCLEOTIDE SEQUENCE [LARGE SCALE GENOMIC DNA]</scope>
    <source>
        <strain evidence="14">MED-G57</strain>
    </source>
</reference>
<dbReference type="InterPro" id="IPR013497">
    <property type="entry name" value="Topo_IA_cen"/>
</dbReference>
<feature type="site" description="Interaction with DNA" evidence="10">
    <location>
        <position position="142"/>
    </location>
</feature>
<dbReference type="PRINTS" id="PR00417">
    <property type="entry name" value="PRTPISMRASEI"/>
</dbReference>
<comment type="caution">
    <text evidence="10">Lacks conserved residue(s) required for the propagation of feature annotation.</text>
</comment>
<dbReference type="Gene3D" id="1.10.460.10">
    <property type="entry name" value="Topoisomerase I, domain 2"/>
    <property type="match status" value="1"/>
</dbReference>
<dbReference type="InterPro" id="IPR028612">
    <property type="entry name" value="Topoisom_1_IA"/>
</dbReference>
<evidence type="ECO:0000256" key="8">
    <source>
        <dbReference type="ARBA" id="ARBA00023125"/>
    </source>
</evidence>
<keyword evidence="5" id="KW-0862">Zinc</keyword>
<dbReference type="PROSITE" id="PS00396">
    <property type="entry name" value="TOPO_IA_1"/>
    <property type="match status" value="1"/>
</dbReference>
<proteinExistence type="inferred from homology"/>
<dbReference type="InterPro" id="IPR005733">
    <property type="entry name" value="TopoI_bac-type"/>
</dbReference>
<comment type="caution">
    <text evidence="14">The sequence shown here is derived from an EMBL/GenBank/DDBJ whole genome shotgun (WGS) entry which is preliminary data.</text>
</comment>
<dbReference type="PROSITE" id="PS50880">
    <property type="entry name" value="TOPRIM"/>
    <property type="match status" value="1"/>
</dbReference>
<gene>
    <name evidence="10 14" type="primary">topA</name>
    <name evidence="14" type="ORF">DBW71_03110</name>
</gene>
<feature type="region of interest" description="Interaction with DNA" evidence="10">
    <location>
        <begin position="162"/>
        <end position="167"/>
    </location>
</feature>
<dbReference type="Pfam" id="PF01396">
    <property type="entry name" value="Zn_ribbon_Top1"/>
    <property type="match status" value="1"/>
</dbReference>
<dbReference type="NCBIfam" id="TIGR01051">
    <property type="entry name" value="topA_bact"/>
    <property type="match status" value="1"/>
</dbReference>
<dbReference type="GO" id="GO:0005694">
    <property type="term" value="C:chromosome"/>
    <property type="evidence" value="ECO:0007669"/>
    <property type="project" value="InterPro"/>
</dbReference>
<protein>
    <recommendedName>
        <fullName evidence="10">DNA topoisomerase 1</fullName>
        <ecNumber evidence="10">5.6.2.1</ecNumber>
    </recommendedName>
    <alternativeName>
        <fullName evidence="10">DNA topoisomerase I</fullName>
    </alternativeName>
</protein>
<dbReference type="CDD" id="cd00186">
    <property type="entry name" value="TOP1Ac"/>
    <property type="match status" value="1"/>
</dbReference>
<dbReference type="EMBL" id="QOQD01000006">
    <property type="protein sequence ID" value="RCL73482.1"/>
    <property type="molecule type" value="Genomic_DNA"/>
</dbReference>
<evidence type="ECO:0000256" key="9">
    <source>
        <dbReference type="ARBA" id="ARBA00023235"/>
    </source>
</evidence>
<dbReference type="SMART" id="SM00437">
    <property type="entry name" value="TOP1Ac"/>
    <property type="match status" value="1"/>
</dbReference>
<dbReference type="SUPFAM" id="SSF57783">
    <property type="entry name" value="Zinc beta-ribbon"/>
    <property type="match status" value="1"/>
</dbReference>
<keyword evidence="3" id="KW-0479">Metal-binding</keyword>
<dbReference type="InterPro" id="IPR013824">
    <property type="entry name" value="Topo_IA_cen_sub1"/>
</dbReference>
<dbReference type="Pfam" id="PF01751">
    <property type="entry name" value="Toprim"/>
    <property type="match status" value="1"/>
</dbReference>
<feature type="domain" description="Topo IA-type catalytic" evidence="13">
    <location>
        <begin position="128"/>
        <end position="574"/>
    </location>
</feature>
<keyword evidence="9 10" id="KW-0413">Isomerase</keyword>
<evidence type="ECO:0000256" key="2">
    <source>
        <dbReference type="ARBA" id="ARBA00009446"/>
    </source>
</evidence>
<dbReference type="Pfam" id="PF01131">
    <property type="entry name" value="Topoisom_bac"/>
    <property type="match status" value="1"/>
</dbReference>
<feature type="site" description="Interaction with DNA" evidence="10">
    <location>
        <position position="506"/>
    </location>
</feature>
<dbReference type="GO" id="GO:0006265">
    <property type="term" value="P:DNA topological change"/>
    <property type="evidence" value="ECO:0007669"/>
    <property type="project" value="UniProtKB-UniRule"/>
</dbReference>
<dbReference type="InterPro" id="IPR003601">
    <property type="entry name" value="Topo_IA_2"/>
</dbReference>
<comment type="subunit">
    <text evidence="10">Monomer.</text>
</comment>
<comment type="similarity">
    <text evidence="2 10">Belongs to the type IA topoisomerase family.</text>
</comment>
<feature type="region of interest" description="Disordered" evidence="11">
    <location>
        <begin position="767"/>
        <end position="786"/>
    </location>
</feature>
<dbReference type="HAMAP" id="MF_00952">
    <property type="entry name" value="Topoisom_1_prok"/>
    <property type="match status" value="1"/>
</dbReference>